<dbReference type="Pfam" id="PF25594">
    <property type="entry name" value="GldB_lipo"/>
    <property type="match status" value="1"/>
</dbReference>
<dbReference type="RefSeq" id="WP_150900010.1">
    <property type="nucleotide sequence ID" value="NZ_WAAU01000014.1"/>
</dbReference>
<name>A0A7J5AI99_9FLAO</name>
<protein>
    <submittedName>
        <fullName evidence="1">Gliding motility lipoprotein GldB</fullName>
    </submittedName>
</protein>
<reference evidence="1 2" key="1">
    <citation type="submission" date="2019-09" db="EMBL/GenBank/DDBJ databases">
        <authorList>
            <person name="Cao W.R."/>
        </authorList>
    </citation>
    <scope>NUCLEOTIDE SEQUENCE [LARGE SCALE GENOMIC DNA]</scope>
    <source>
        <strain evidence="2">a4</strain>
    </source>
</reference>
<dbReference type="InterPro" id="IPR019853">
    <property type="entry name" value="GldB-like"/>
</dbReference>
<dbReference type="AlphaFoldDB" id="A0A7J5AI99"/>
<gene>
    <name evidence="1" type="primary">gldB</name>
    <name evidence="1" type="ORF">F7018_10460</name>
</gene>
<organism evidence="1 2">
    <name type="scientific">Tenacibaculum aiptasiae</name>
    <dbReference type="NCBI Taxonomy" id="426481"/>
    <lineage>
        <taxon>Bacteria</taxon>
        <taxon>Pseudomonadati</taxon>
        <taxon>Bacteroidota</taxon>
        <taxon>Flavobacteriia</taxon>
        <taxon>Flavobacteriales</taxon>
        <taxon>Flavobacteriaceae</taxon>
        <taxon>Tenacibaculum</taxon>
    </lineage>
</organism>
<dbReference type="OrthoDB" id="976022at2"/>
<evidence type="ECO:0000313" key="2">
    <source>
        <dbReference type="Proteomes" id="UP000467305"/>
    </source>
</evidence>
<sequence>MRKFLTLCVLVLGMISCKKEEKSKLDVNVSNIKVNVKIDRFDIDFYNTSEKSLEQVKKEYPILFPLNVHDSVWVNKRNDKDEQELFIETQRLYSDVNELDLELVSLFKHVKYYNPKFVSPKVITMLTNIDYDNRIVYSDSLLLISLDSYLGKQHKFYNDYPGYVKENNKKENIIVDVAKAIISKQMYPSRSRRFIDKMIYKGKKMYLLDAYLPNVPDEYKIGYPKVKFDWAVDNEEQIWKYFVGKDLLYSTSKENDKRFLNLAPFSKFYMEGDSESPGRIGEWIGWQIVRSYMKKNDVSLRELLQTNEETIFNKSKYKPKR</sequence>
<evidence type="ECO:0000313" key="1">
    <source>
        <dbReference type="EMBL" id="KAB1157342.1"/>
    </source>
</evidence>
<dbReference type="EMBL" id="WAAU01000014">
    <property type="protein sequence ID" value="KAB1157342.1"/>
    <property type="molecule type" value="Genomic_DNA"/>
</dbReference>
<dbReference type="Proteomes" id="UP000467305">
    <property type="component" value="Unassembled WGS sequence"/>
</dbReference>
<dbReference type="NCBIfam" id="TIGR03514">
    <property type="entry name" value="GldB_lipo"/>
    <property type="match status" value="1"/>
</dbReference>
<keyword evidence="1" id="KW-0449">Lipoprotein</keyword>
<dbReference type="PROSITE" id="PS51257">
    <property type="entry name" value="PROKAR_LIPOPROTEIN"/>
    <property type="match status" value="1"/>
</dbReference>
<accession>A0A7J5AI99</accession>
<keyword evidence="2" id="KW-1185">Reference proteome</keyword>
<comment type="caution">
    <text evidence="1">The sequence shown here is derived from an EMBL/GenBank/DDBJ whole genome shotgun (WGS) entry which is preliminary data.</text>
</comment>
<proteinExistence type="predicted"/>